<proteinExistence type="predicted"/>
<dbReference type="InterPro" id="IPR036038">
    <property type="entry name" value="Aminotransferase-like"/>
</dbReference>
<evidence type="ECO:0000313" key="1">
    <source>
        <dbReference type="EMBL" id="MBA2949121.1"/>
    </source>
</evidence>
<comment type="caution">
    <text evidence="1">The sequence shown here is derived from an EMBL/GenBank/DDBJ whole genome shotgun (WGS) entry which is preliminary data.</text>
</comment>
<dbReference type="Proteomes" id="UP000545761">
    <property type="component" value="Unassembled WGS sequence"/>
</dbReference>
<dbReference type="AlphaFoldDB" id="A0A7W0DPZ7"/>
<dbReference type="NCBIfam" id="NF006734">
    <property type="entry name" value="PRK09266.1"/>
    <property type="match status" value="1"/>
</dbReference>
<dbReference type="InterPro" id="IPR043132">
    <property type="entry name" value="BCAT-like_C"/>
</dbReference>
<dbReference type="Gene3D" id="3.30.470.10">
    <property type="match status" value="1"/>
</dbReference>
<reference evidence="1 2" key="1">
    <citation type="submission" date="2020-07" db="EMBL/GenBank/DDBJ databases">
        <title>Streptomyces isolated from Indian soil.</title>
        <authorList>
            <person name="Mandal S."/>
            <person name="Maiti P.K."/>
        </authorList>
    </citation>
    <scope>NUCLEOTIDE SEQUENCE [LARGE SCALE GENOMIC DNA]</scope>
    <source>
        <strain evidence="1 2">PSKA28</strain>
    </source>
</reference>
<dbReference type="SUPFAM" id="SSF56752">
    <property type="entry name" value="D-aminoacid aminotransferase-like PLP-dependent enzymes"/>
    <property type="match status" value="1"/>
</dbReference>
<dbReference type="GO" id="GO:0008483">
    <property type="term" value="F:transaminase activity"/>
    <property type="evidence" value="ECO:0007669"/>
    <property type="project" value="UniProtKB-KW"/>
</dbReference>
<keyword evidence="1" id="KW-0808">Transferase</keyword>
<dbReference type="Pfam" id="PF01063">
    <property type="entry name" value="Aminotran_4"/>
    <property type="match status" value="1"/>
</dbReference>
<dbReference type="EMBL" id="JACEHE010000017">
    <property type="protein sequence ID" value="MBA2949121.1"/>
    <property type="molecule type" value="Genomic_DNA"/>
</dbReference>
<dbReference type="InterPro" id="IPR001544">
    <property type="entry name" value="Aminotrans_IV"/>
</dbReference>
<dbReference type="InterPro" id="IPR043131">
    <property type="entry name" value="BCAT-like_N"/>
</dbReference>
<accession>A0A7W0DPZ7</accession>
<organism evidence="1 2">
    <name type="scientific">Streptomyces himalayensis subsp. himalayensis</name>
    <dbReference type="NCBI Taxonomy" id="2756131"/>
    <lineage>
        <taxon>Bacteria</taxon>
        <taxon>Bacillati</taxon>
        <taxon>Actinomycetota</taxon>
        <taxon>Actinomycetes</taxon>
        <taxon>Kitasatosporales</taxon>
        <taxon>Streptomycetaceae</taxon>
        <taxon>Streptomyces</taxon>
        <taxon>Streptomyces himalayensis</taxon>
    </lineage>
</organism>
<keyword evidence="1" id="KW-0032">Aminotransferase</keyword>
<gene>
    <name evidence="1" type="ORF">H1D24_25690</name>
</gene>
<sequence>MTTSPSPRVQQDPPLVQRVEIEGRPATAEQLLWPALVNDGHFTAMQVRAGRVRGLGLHLARLDSATRELFDRGLDGGRVRELVRHALGDDITDAAIRVYVHAPDGEPRIMVTVRPPAGMPADAQSLMSVPYLRPVPHIKHVGGFGQIHYGRLARRAGFDGALLTGPDGTVSEGAVANIAFYDGSDVVWPDAPCLAGTTLQLLEPRLGDAGLRSRRAPVGLADLASYPSAFVMNSLGIAPVRRIDATDFTVDEKLMGALADVYASVPWEAL</sequence>
<dbReference type="Gene3D" id="3.20.10.10">
    <property type="entry name" value="D-amino Acid Aminotransferase, subunit A, domain 2"/>
    <property type="match status" value="1"/>
</dbReference>
<protein>
    <submittedName>
        <fullName evidence="1">Aminotransferase class IV family protein</fullName>
    </submittedName>
</protein>
<name>A0A7W0DPZ7_9ACTN</name>
<evidence type="ECO:0000313" key="2">
    <source>
        <dbReference type="Proteomes" id="UP000545761"/>
    </source>
</evidence>
<dbReference type="RefSeq" id="WP_181660066.1">
    <property type="nucleotide sequence ID" value="NZ_JACEHE010000017.1"/>
</dbReference>